<evidence type="ECO:0000313" key="1">
    <source>
        <dbReference type="EMBL" id="MBP2399584.1"/>
    </source>
</evidence>
<keyword evidence="2" id="KW-1185">Reference proteome</keyword>
<comment type="caution">
    <text evidence="1">The sequence shown here is derived from an EMBL/GenBank/DDBJ whole genome shotgun (WGS) entry which is preliminary data.</text>
</comment>
<name>A0ABS4XSU3_GLUPR</name>
<accession>A0ABS4XSU3</accession>
<organism evidence="1 2">
    <name type="scientific">Glutamicibacter protophormiae</name>
    <name type="common">Brevibacterium protophormiae</name>
    <dbReference type="NCBI Taxonomy" id="37930"/>
    <lineage>
        <taxon>Bacteria</taxon>
        <taxon>Bacillati</taxon>
        <taxon>Actinomycetota</taxon>
        <taxon>Actinomycetes</taxon>
        <taxon>Micrococcales</taxon>
        <taxon>Micrococcaceae</taxon>
        <taxon>Glutamicibacter</taxon>
    </lineage>
</organism>
<dbReference type="RefSeq" id="WP_188948179.1">
    <property type="nucleotide sequence ID" value="NZ_BMPH01000006.1"/>
</dbReference>
<sequence length="88" mass="9739">MEDISFLVAALGIEDPNEAVRIAEELYTDDDVAESPVSREDAPIVALEALEQARHDEIQPVPRGFWKLCSRISSCRCSFASSSAVLDW</sequence>
<dbReference type="Proteomes" id="UP001195422">
    <property type="component" value="Unassembled WGS sequence"/>
</dbReference>
<gene>
    <name evidence="1" type="ORF">JOF39_002665</name>
</gene>
<reference evidence="1 2" key="1">
    <citation type="submission" date="2021-03" db="EMBL/GenBank/DDBJ databases">
        <title>Sequencing the genomes of 1000 actinobacteria strains.</title>
        <authorList>
            <person name="Klenk H.-P."/>
        </authorList>
    </citation>
    <scope>NUCLEOTIDE SEQUENCE [LARGE SCALE GENOMIC DNA]</scope>
    <source>
        <strain evidence="1 2">DSM 20168</strain>
    </source>
</reference>
<proteinExistence type="predicted"/>
<dbReference type="EMBL" id="JAGIOJ010000001">
    <property type="protein sequence ID" value="MBP2399584.1"/>
    <property type="molecule type" value="Genomic_DNA"/>
</dbReference>
<protein>
    <submittedName>
        <fullName evidence="1">Uncharacterized protein</fullName>
    </submittedName>
</protein>
<evidence type="ECO:0000313" key="2">
    <source>
        <dbReference type="Proteomes" id="UP001195422"/>
    </source>
</evidence>